<evidence type="ECO:0000313" key="3">
    <source>
        <dbReference type="EMBL" id="CAF3730948.1"/>
    </source>
</evidence>
<keyword evidence="1" id="KW-0812">Transmembrane</keyword>
<dbReference type="AlphaFoldDB" id="A0A818WVJ6"/>
<protein>
    <submittedName>
        <fullName evidence="3">Uncharacterized protein</fullName>
    </submittedName>
</protein>
<evidence type="ECO:0000256" key="1">
    <source>
        <dbReference type="SAM" id="Phobius"/>
    </source>
</evidence>
<keyword evidence="2" id="KW-0732">Signal</keyword>
<dbReference type="EMBL" id="CAJOAY010000765">
    <property type="protein sequence ID" value="CAF3730948.1"/>
    <property type="molecule type" value="Genomic_DNA"/>
</dbReference>
<comment type="caution">
    <text evidence="3">The sequence shown here is derived from an EMBL/GenBank/DDBJ whole genome shotgun (WGS) entry which is preliminary data.</text>
</comment>
<evidence type="ECO:0000313" key="4">
    <source>
        <dbReference type="Proteomes" id="UP000663881"/>
    </source>
</evidence>
<keyword evidence="1" id="KW-1133">Transmembrane helix</keyword>
<sequence>MLLLIFYYLFSFVLFQLNINLIYSKTQDSCITFENSSTYPGNICEDFVDDNTTIIVELNCFIQKALIMKTDECPRNYSHIFLTFPDNTIFERFFKENHEIIKNLFKKRTLLNTVTFHIVIINDSLTEITWNYINSTLKINLQDYTELLVGFEQQNRNRILPVIGDDFPYYKNSLIKLRASCGNIKGTIIYHPVKNGTMVLEQNDCTNKTYDTILSSTDTTVILTSELISTITSDTTRKITAPQSTEITSTVKVETTKEYLTTSQSAEITSTVKVETTKEYQTTKLITNMSSSISKATLITISALSTMKTTTEKIISYTINMNLSSTQLSKTSDTTLLQYVLPCLVIFLICIAICTILMYHRQYKLNDTIDDDASIPSELASTDISIIKNNTSTNVTRTFDDNF</sequence>
<feature type="signal peptide" evidence="2">
    <location>
        <begin position="1"/>
        <end position="15"/>
    </location>
</feature>
<gene>
    <name evidence="3" type="ORF">OKA104_LOCUS14489</name>
</gene>
<name>A0A818WVJ6_9BILA</name>
<accession>A0A818WVJ6</accession>
<dbReference type="Proteomes" id="UP000663881">
    <property type="component" value="Unassembled WGS sequence"/>
</dbReference>
<reference evidence="3" key="1">
    <citation type="submission" date="2021-02" db="EMBL/GenBank/DDBJ databases">
        <authorList>
            <person name="Nowell W R."/>
        </authorList>
    </citation>
    <scope>NUCLEOTIDE SEQUENCE</scope>
</reference>
<feature type="chain" id="PRO_5032770386" evidence="2">
    <location>
        <begin position="16"/>
        <end position="403"/>
    </location>
</feature>
<organism evidence="3 4">
    <name type="scientific">Adineta steineri</name>
    <dbReference type="NCBI Taxonomy" id="433720"/>
    <lineage>
        <taxon>Eukaryota</taxon>
        <taxon>Metazoa</taxon>
        <taxon>Spiralia</taxon>
        <taxon>Gnathifera</taxon>
        <taxon>Rotifera</taxon>
        <taxon>Eurotatoria</taxon>
        <taxon>Bdelloidea</taxon>
        <taxon>Adinetida</taxon>
        <taxon>Adinetidae</taxon>
        <taxon>Adineta</taxon>
    </lineage>
</organism>
<keyword evidence="1" id="KW-0472">Membrane</keyword>
<evidence type="ECO:0000256" key="2">
    <source>
        <dbReference type="SAM" id="SignalP"/>
    </source>
</evidence>
<feature type="transmembrane region" description="Helical" evidence="1">
    <location>
        <begin position="336"/>
        <end position="359"/>
    </location>
</feature>
<proteinExistence type="predicted"/>